<feature type="compositionally biased region" description="Acidic residues" evidence="14">
    <location>
        <begin position="408"/>
        <end position="418"/>
    </location>
</feature>
<feature type="binding site" evidence="12">
    <location>
        <position position="319"/>
    </location>
    <ligand>
        <name>substrate</name>
    </ligand>
</feature>
<evidence type="ECO:0000256" key="6">
    <source>
        <dbReference type="ARBA" id="ARBA00023015"/>
    </source>
</evidence>
<dbReference type="InterPro" id="IPR037138">
    <property type="entry name" value="His_deacetylse_dom_sf"/>
</dbReference>
<comment type="subcellular location">
    <subcellularLocation>
        <location evidence="1 10">Nucleus</location>
    </subcellularLocation>
</comment>
<feature type="domain" description="Histone deacetylase" evidence="15">
    <location>
        <begin position="37"/>
        <end position="333"/>
    </location>
</feature>
<keyword evidence="6 10" id="KW-0805">Transcription regulation</keyword>
<dbReference type="SUPFAM" id="SSF52768">
    <property type="entry name" value="Arginase/deacetylase"/>
    <property type="match status" value="1"/>
</dbReference>
<evidence type="ECO:0000256" key="11">
    <source>
        <dbReference type="PIRSR" id="PIRSR037913-1"/>
    </source>
</evidence>
<feature type="binding site" evidence="12">
    <location>
        <position position="110"/>
    </location>
    <ligand>
        <name>substrate</name>
    </ligand>
</feature>
<evidence type="ECO:0000256" key="4">
    <source>
        <dbReference type="ARBA" id="ARBA00022801"/>
    </source>
</evidence>
<keyword evidence="13" id="KW-0479">Metal-binding</keyword>
<accession>A0A0M0J4P2</accession>
<dbReference type="PRINTS" id="PR01270">
    <property type="entry name" value="HDASUPER"/>
</dbReference>
<comment type="catalytic activity">
    <reaction evidence="10">
        <text>N(6)-acetyl-L-lysyl-[histone] + H2O = L-lysyl-[histone] + acetate</text>
        <dbReference type="Rhea" id="RHEA:58196"/>
        <dbReference type="Rhea" id="RHEA-COMP:9845"/>
        <dbReference type="Rhea" id="RHEA-COMP:11338"/>
        <dbReference type="ChEBI" id="CHEBI:15377"/>
        <dbReference type="ChEBI" id="CHEBI:29969"/>
        <dbReference type="ChEBI" id="CHEBI:30089"/>
        <dbReference type="ChEBI" id="CHEBI:61930"/>
        <dbReference type="EC" id="3.5.1.98"/>
    </reaction>
</comment>
<dbReference type="Pfam" id="PF00850">
    <property type="entry name" value="Hist_deacetyl"/>
    <property type="match status" value="1"/>
</dbReference>
<evidence type="ECO:0000313" key="17">
    <source>
        <dbReference type="Proteomes" id="UP000037460"/>
    </source>
</evidence>
<dbReference type="PRINTS" id="PR01271">
    <property type="entry name" value="HISDACETLASE"/>
</dbReference>
<protein>
    <recommendedName>
        <fullName evidence="2 10">Histone deacetylase</fullName>
        <ecNumber evidence="2 10">3.5.1.98</ecNumber>
    </recommendedName>
</protein>
<dbReference type="InterPro" id="IPR003084">
    <property type="entry name" value="HDAC_I/II"/>
</dbReference>
<dbReference type="InterPro" id="IPR000286">
    <property type="entry name" value="HDACs"/>
</dbReference>
<feature type="binding site" evidence="12">
    <location>
        <position position="160"/>
    </location>
    <ligand>
        <name>substrate</name>
    </ligand>
</feature>
<dbReference type="GO" id="GO:0141221">
    <property type="term" value="F:histone deacetylase activity, hydrolytic mechanism"/>
    <property type="evidence" value="ECO:0007669"/>
    <property type="project" value="UniProtKB-EC"/>
</dbReference>
<dbReference type="Proteomes" id="UP000037460">
    <property type="component" value="Unassembled WGS sequence"/>
</dbReference>
<sequence>MLAEPRHDESADASTARPRVDYFYDEGIGNYEYGRHHPMRPHRVRMTHHLVVNYGLYKQMNIFRPKPAAYGDLTTFHSDEYINFLRTVTPENMEEPNFRSVLERFNICDDCPIFDGLYEYCQAYTGGSIGGAARINQGCSDIVINWAGGLHHAKRGEASGFCYTNDIVLAILELLKVHARVLYIDIDIHHGDGVEEAFYLTNRVLTLSFHASHDTSGTSFFPRTGHINDTGGKAGKNYSVNFPMFAGVDDVAYESIFKPVIRKIMEKFQPSVVVFCCGADSLSGDRVGCWNLSIKGHAAVLEFVKTFNLPMLVLGGGGYSIRNVARCWCYETSRLLGTPIADQLPWHEFMDYYLPDYKLHVPVSNMRNENTPEQLEARLQKVLENLSQIECAPNVQMHHAPNALDPGADSEEDEEEAINADRRRARGRRPHMAEYFDDDETVADRMISGRMGLDSEDIGEMLSCGCVDECECRPPNPFVASLRANGR</sequence>
<feature type="binding site" evidence="13">
    <location>
        <position position="187"/>
    </location>
    <ligand>
        <name>a divalent metal cation</name>
        <dbReference type="ChEBI" id="CHEBI:60240"/>
    </ligand>
</feature>
<dbReference type="GO" id="GO:0005634">
    <property type="term" value="C:nucleus"/>
    <property type="evidence" value="ECO:0007669"/>
    <property type="project" value="UniProtKB-SubCell"/>
</dbReference>
<keyword evidence="4 10" id="KW-0378">Hydrolase</keyword>
<comment type="similarity">
    <text evidence="9 10">Belongs to the histone deacetylase family. HD Type 1 subfamily.</text>
</comment>
<feature type="active site" description="Proton acceptor" evidence="11">
    <location>
        <position position="152"/>
    </location>
</feature>
<keyword evidence="7 10" id="KW-0804">Transcription</keyword>
<evidence type="ECO:0000256" key="10">
    <source>
        <dbReference type="PIRNR" id="PIRNR037913"/>
    </source>
</evidence>
<dbReference type="AlphaFoldDB" id="A0A0M0J4P2"/>
<feature type="binding site" evidence="13">
    <location>
        <position position="189"/>
    </location>
    <ligand>
        <name>a divalent metal cation</name>
        <dbReference type="ChEBI" id="CHEBI:60240"/>
    </ligand>
</feature>
<dbReference type="Gene3D" id="3.40.800.20">
    <property type="entry name" value="Histone deacetylase domain"/>
    <property type="match status" value="1"/>
</dbReference>
<evidence type="ECO:0000256" key="8">
    <source>
        <dbReference type="ARBA" id="ARBA00023242"/>
    </source>
</evidence>
<evidence type="ECO:0000259" key="15">
    <source>
        <dbReference type="Pfam" id="PF00850"/>
    </source>
</evidence>
<dbReference type="CDD" id="cd09991">
    <property type="entry name" value="HDAC_classI"/>
    <property type="match status" value="1"/>
</dbReference>
<evidence type="ECO:0000256" key="12">
    <source>
        <dbReference type="PIRSR" id="PIRSR037913-2"/>
    </source>
</evidence>
<dbReference type="EMBL" id="JWZX01003384">
    <property type="protein sequence ID" value="KOO21188.1"/>
    <property type="molecule type" value="Genomic_DNA"/>
</dbReference>
<keyword evidence="17" id="KW-1185">Reference proteome</keyword>
<evidence type="ECO:0000256" key="2">
    <source>
        <dbReference type="ARBA" id="ARBA00012111"/>
    </source>
</evidence>
<name>A0A0M0J4P2_9EUKA</name>
<feature type="binding site" evidence="13">
    <location>
        <position position="280"/>
    </location>
    <ligand>
        <name>a divalent metal cation</name>
        <dbReference type="ChEBI" id="CHEBI:60240"/>
    </ligand>
</feature>
<proteinExistence type="inferred from homology"/>
<organism evidence="16 17">
    <name type="scientific">Chrysochromulina tobinii</name>
    <dbReference type="NCBI Taxonomy" id="1460289"/>
    <lineage>
        <taxon>Eukaryota</taxon>
        <taxon>Haptista</taxon>
        <taxon>Haptophyta</taxon>
        <taxon>Prymnesiophyceae</taxon>
        <taxon>Prymnesiales</taxon>
        <taxon>Chrysochromulinaceae</taxon>
        <taxon>Chrysochromulina</taxon>
    </lineage>
</organism>
<dbReference type="PIRSF" id="PIRSF037913">
    <property type="entry name" value="His_deacetylse_1"/>
    <property type="match status" value="1"/>
</dbReference>
<keyword evidence="8 10" id="KW-0539">Nucleus</keyword>
<evidence type="ECO:0000256" key="5">
    <source>
        <dbReference type="ARBA" id="ARBA00022853"/>
    </source>
</evidence>
<dbReference type="FunFam" id="3.40.800.20:FF:000001">
    <property type="entry name" value="Histone deacetylase"/>
    <property type="match status" value="1"/>
</dbReference>
<evidence type="ECO:0000256" key="14">
    <source>
        <dbReference type="SAM" id="MobiDB-lite"/>
    </source>
</evidence>
<evidence type="ECO:0000256" key="7">
    <source>
        <dbReference type="ARBA" id="ARBA00023163"/>
    </source>
</evidence>
<comment type="caution">
    <text evidence="16">The sequence shown here is derived from an EMBL/GenBank/DDBJ whole genome shotgun (WGS) entry which is preliminary data.</text>
</comment>
<evidence type="ECO:0000256" key="9">
    <source>
        <dbReference type="ARBA" id="ARBA00061569"/>
    </source>
</evidence>
<keyword evidence="5 10" id="KW-0156">Chromatin regulator</keyword>
<evidence type="ECO:0000256" key="1">
    <source>
        <dbReference type="ARBA" id="ARBA00004123"/>
    </source>
</evidence>
<dbReference type="OrthoDB" id="1918432at2759"/>
<dbReference type="GO" id="GO:0046872">
    <property type="term" value="F:metal ion binding"/>
    <property type="evidence" value="ECO:0007669"/>
    <property type="project" value="UniProtKB-KW"/>
</dbReference>
<reference evidence="17" key="1">
    <citation type="journal article" date="2015" name="PLoS Genet.">
        <title>Genome Sequence and Transcriptome Analyses of Chrysochromulina tobin: Metabolic Tools for Enhanced Algal Fitness in the Prominent Order Prymnesiales (Haptophyceae).</title>
        <authorList>
            <person name="Hovde B.T."/>
            <person name="Deodato C.R."/>
            <person name="Hunsperger H.M."/>
            <person name="Ryken S.A."/>
            <person name="Yost W."/>
            <person name="Jha R.K."/>
            <person name="Patterson J."/>
            <person name="Monnat R.J. Jr."/>
            <person name="Barlow S.B."/>
            <person name="Starkenburg S.R."/>
            <person name="Cattolico R.A."/>
        </authorList>
    </citation>
    <scope>NUCLEOTIDE SEQUENCE</scope>
    <source>
        <strain evidence="17">CCMP291</strain>
    </source>
</reference>
<dbReference type="EC" id="3.5.1.98" evidence="2 10"/>
<dbReference type="InterPro" id="IPR023696">
    <property type="entry name" value="Ureohydrolase_dom_sf"/>
</dbReference>
<evidence type="ECO:0000313" key="16">
    <source>
        <dbReference type="EMBL" id="KOO21188.1"/>
    </source>
</evidence>
<feature type="region of interest" description="Disordered" evidence="14">
    <location>
        <begin position="398"/>
        <end position="431"/>
    </location>
</feature>
<dbReference type="InterPro" id="IPR023801">
    <property type="entry name" value="His_deacetylse_dom"/>
</dbReference>
<dbReference type="PANTHER" id="PTHR10625:SF44">
    <property type="entry name" value="HISTONE DEACETYLASE 19"/>
    <property type="match status" value="1"/>
</dbReference>
<evidence type="ECO:0000256" key="3">
    <source>
        <dbReference type="ARBA" id="ARBA00022491"/>
    </source>
</evidence>
<dbReference type="PANTHER" id="PTHR10625">
    <property type="entry name" value="HISTONE DEACETYLASE HDAC1-RELATED"/>
    <property type="match status" value="1"/>
</dbReference>
<evidence type="ECO:0000256" key="13">
    <source>
        <dbReference type="PIRSR" id="PIRSR037913-3"/>
    </source>
</evidence>
<gene>
    <name evidence="16" type="ORF">Ctob_005944</name>
</gene>
<keyword evidence="3" id="KW-0678">Repressor</keyword>
<dbReference type="GO" id="GO:0040029">
    <property type="term" value="P:epigenetic regulation of gene expression"/>
    <property type="evidence" value="ECO:0007669"/>
    <property type="project" value="TreeGrafter"/>
</dbReference>